<dbReference type="InterPro" id="IPR038122">
    <property type="entry name" value="PFU_sf"/>
</dbReference>
<evidence type="ECO:0000256" key="2">
    <source>
        <dbReference type="ARBA" id="ARBA00008495"/>
    </source>
</evidence>
<dbReference type="InterPro" id="IPR020472">
    <property type="entry name" value="WD40_PAC1"/>
</dbReference>
<dbReference type="GO" id="GO:0043130">
    <property type="term" value="F:ubiquitin binding"/>
    <property type="evidence" value="ECO:0007669"/>
    <property type="project" value="TreeGrafter"/>
</dbReference>
<dbReference type="GO" id="GO:0005634">
    <property type="term" value="C:nucleus"/>
    <property type="evidence" value="ECO:0007669"/>
    <property type="project" value="TreeGrafter"/>
</dbReference>
<dbReference type="Proteomes" id="UP000272942">
    <property type="component" value="Unassembled WGS sequence"/>
</dbReference>
<evidence type="ECO:0000256" key="1">
    <source>
        <dbReference type="ARBA" id="ARBA00004496"/>
    </source>
</evidence>
<dbReference type="EMBL" id="UZAN01044786">
    <property type="protein sequence ID" value="VDP81462.1"/>
    <property type="molecule type" value="Genomic_DNA"/>
</dbReference>
<evidence type="ECO:0000313" key="11">
    <source>
        <dbReference type="WBParaSite" id="ECPE_0000758601-mRNA-1"/>
    </source>
</evidence>
<dbReference type="InterPro" id="IPR015943">
    <property type="entry name" value="WD40/YVTN_repeat-like_dom_sf"/>
</dbReference>
<feature type="domain" description="PFU" evidence="7">
    <location>
        <begin position="341"/>
        <end position="435"/>
    </location>
</feature>
<dbReference type="InterPro" id="IPR015155">
    <property type="entry name" value="PFU"/>
</dbReference>
<dbReference type="PRINTS" id="PR00320">
    <property type="entry name" value="GPROTEINBRPT"/>
</dbReference>
<evidence type="ECO:0000256" key="5">
    <source>
        <dbReference type="ARBA" id="ARBA00022737"/>
    </source>
</evidence>
<dbReference type="OrthoDB" id="10265988at2759"/>
<protein>
    <submittedName>
        <fullName evidence="11">Phospholipase A-2-activating protein</fullName>
    </submittedName>
</protein>
<proteinExistence type="inferred from homology"/>
<feature type="repeat" description="WD" evidence="6">
    <location>
        <begin position="149"/>
        <end position="189"/>
    </location>
</feature>
<comment type="similarity">
    <text evidence="2">Belongs to the WD repeat PLAP family.</text>
</comment>
<evidence type="ECO:0000313" key="9">
    <source>
        <dbReference type="EMBL" id="VDP81462.1"/>
    </source>
</evidence>
<dbReference type="CDD" id="cd00200">
    <property type="entry name" value="WD40"/>
    <property type="match status" value="1"/>
</dbReference>
<dbReference type="PROSITE" id="PS50082">
    <property type="entry name" value="WD_REPEATS_2"/>
    <property type="match status" value="4"/>
</dbReference>
<comment type="subcellular location">
    <subcellularLocation>
        <location evidence="1">Cytoplasm</location>
    </subcellularLocation>
</comment>
<sequence length="712" mass="78414">EGTDYAPGDVLQGHDNYVTALAVYTPQDPVDHLIYTGSNDKLIRAFSFGHGSPKFVLKGHSDTVCGISVDKFNTLVSVSWDKTAKVWKNGKCLSTIKGHESAVWCVLYIAGSELEFEIATGSADRSIRLWKVVLSPDHSEASFSLVRSFLGHADCVRSLAALDQHRFLSASNDASIRAWDLRTGTCVGEFYGHTNFVYNVATQVGVPVFVSSGEDRSVRVWSIPGEQEWAEGRQFNALQSIPLPCQSAWCVTLSSKGDIIVGGSDSIIRLFSSEPTRQASADAIKTYEAELASSEIQAPNASDMGDLNMDKLPGIEALLCPGKREGQVIMIKQDNRILCYQWSMAESRWMEIGDVVGAQSPNAAMFEGKEYDFVFTVDIADHLPPLKLPYNRSQDPWFAAQEFLQRNDLPADYLDTVANFIIRNAGPLISPPTTSQSEYVDPFTGSSRYIPGGGSQTTAPPQEPLETYFPADSFIPLKNISLAPLLDKIFPVLDLLRCLVFWRQACRVILSPNHWSRISEVSLNHPDTPPANLLLVLRLMSNVLAADGPGYLKSSGTYDSDALITVINWAPSMGQFVQNSKFDFTTRKPHQIAFATLIHNLTVLSHRLSACPVASTRIPHLITIPGTALLTLTNPEGDTPDEELQKTRRIRFVASAAVGILLQDVDTKSMDEVESELIAWERAQKVFRYWADTPAALPKVRSCAAALLRLLE</sequence>
<dbReference type="InterPro" id="IPR036322">
    <property type="entry name" value="WD40_repeat_dom_sf"/>
</dbReference>
<evidence type="ECO:0000256" key="3">
    <source>
        <dbReference type="ARBA" id="ARBA00022490"/>
    </source>
</evidence>
<name>A0A183AKT5_9TREM</name>
<keyword evidence="3" id="KW-0963">Cytoplasm</keyword>
<dbReference type="PANTHER" id="PTHR19849">
    <property type="entry name" value="PHOSPHOLIPASE A-2-ACTIVATING PROTEIN"/>
    <property type="match status" value="1"/>
</dbReference>
<dbReference type="Gene3D" id="3.10.20.870">
    <property type="entry name" value="PFU (PLAA family ubiquitin binding), C-terminal domain"/>
    <property type="match status" value="1"/>
</dbReference>
<reference evidence="11" key="1">
    <citation type="submission" date="2016-06" db="UniProtKB">
        <authorList>
            <consortium name="WormBaseParasite"/>
        </authorList>
    </citation>
    <scope>IDENTIFICATION</scope>
</reference>
<dbReference type="PANTHER" id="PTHR19849:SF0">
    <property type="entry name" value="PHOSPHOLIPASE A-2-ACTIVATING PROTEIN"/>
    <property type="match status" value="1"/>
</dbReference>
<dbReference type="PROSITE" id="PS51396">
    <property type="entry name" value="PUL"/>
    <property type="match status" value="1"/>
</dbReference>
<accession>A0A183AKT5</accession>
<keyword evidence="4 6" id="KW-0853">WD repeat</keyword>
<dbReference type="GO" id="GO:0005737">
    <property type="term" value="C:cytoplasm"/>
    <property type="evidence" value="ECO:0007669"/>
    <property type="project" value="UniProtKB-SubCell"/>
</dbReference>
<dbReference type="WBParaSite" id="ECPE_0000758601-mRNA-1">
    <property type="protein sequence ID" value="ECPE_0000758601-mRNA-1"/>
    <property type="gene ID" value="ECPE_0000758601"/>
</dbReference>
<dbReference type="GO" id="GO:0010992">
    <property type="term" value="P:ubiquitin recycling"/>
    <property type="evidence" value="ECO:0007669"/>
    <property type="project" value="TreeGrafter"/>
</dbReference>
<evidence type="ECO:0000313" key="10">
    <source>
        <dbReference type="Proteomes" id="UP000272942"/>
    </source>
</evidence>
<dbReference type="Pfam" id="PF09070">
    <property type="entry name" value="PFU"/>
    <property type="match status" value="1"/>
</dbReference>
<dbReference type="SUPFAM" id="SSF50978">
    <property type="entry name" value="WD40 repeat-like"/>
    <property type="match status" value="1"/>
</dbReference>
<dbReference type="InterPro" id="IPR001680">
    <property type="entry name" value="WD40_rpt"/>
</dbReference>
<evidence type="ECO:0000259" key="8">
    <source>
        <dbReference type="PROSITE" id="PS51396"/>
    </source>
</evidence>
<dbReference type="Pfam" id="PF00400">
    <property type="entry name" value="WD40"/>
    <property type="match status" value="5"/>
</dbReference>
<dbReference type="SMART" id="SM00320">
    <property type="entry name" value="WD40"/>
    <property type="match status" value="6"/>
</dbReference>
<feature type="domain" description="PUL" evidence="8">
    <location>
        <begin position="381"/>
        <end position="710"/>
    </location>
</feature>
<dbReference type="InterPro" id="IPR013535">
    <property type="entry name" value="PUL_dom"/>
</dbReference>
<reference evidence="9 10" key="2">
    <citation type="submission" date="2018-11" db="EMBL/GenBank/DDBJ databases">
        <authorList>
            <consortium name="Pathogen Informatics"/>
        </authorList>
    </citation>
    <scope>NUCLEOTIDE SEQUENCE [LARGE SCALE GENOMIC DNA]</scope>
    <source>
        <strain evidence="9 10">Egypt</strain>
    </source>
</reference>
<organism evidence="11">
    <name type="scientific">Echinostoma caproni</name>
    <dbReference type="NCBI Taxonomy" id="27848"/>
    <lineage>
        <taxon>Eukaryota</taxon>
        <taxon>Metazoa</taxon>
        <taxon>Spiralia</taxon>
        <taxon>Lophotrochozoa</taxon>
        <taxon>Platyhelminthes</taxon>
        <taxon>Trematoda</taxon>
        <taxon>Digenea</taxon>
        <taxon>Plagiorchiida</taxon>
        <taxon>Echinostomata</taxon>
        <taxon>Echinostomatoidea</taxon>
        <taxon>Echinostomatidae</taxon>
        <taxon>Echinostoma</taxon>
    </lineage>
</organism>
<keyword evidence="5" id="KW-0677">Repeat</keyword>
<evidence type="ECO:0000256" key="6">
    <source>
        <dbReference type="PROSITE-ProRule" id="PRU00221"/>
    </source>
</evidence>
<evidence type="ECO:0000256" key="4">
    <source>
        <dbReference type="ARBA" id="ARBA00022574"/>
    </source>
</evidence>
<feature type="repeat" description="WD" evidence="6">
    <location>
        <begin position="190"/>
        <end position="223"/>
    </location>
</feature>
<keyword evidence="10" id="KW-1185">Reference proteome</keyword>
<dbReference type="Gene3D" id="1.25.10.10">
    <property type="entry name" value="Leucine-rich Repeat Variant"/>
    <property type="match status" value="1"/>
</dbReference>
<dbReference type="InterPro" id="IPR011989">
    <property type="entry name" value="ARM-like"/>
</dbReference>
<dbReference type="AlphaFoldDB" id="A0A183AKT5"/>
<feature type="repeat" description="WD" evidence="6">
    <location>
        <begin position="57"/>
        <end position="88"/>
    </location>
</feature>
<evidence type="ECO:0000259" key="7">
    <source>
        <dbReference type="PROSITE" id="PS51394"/>
    </source>
</evidence>
<dbReference type="GO" id="GO:0043161">
    <property type="term" value="P:proteasome-mediated ubiquitin-dependent protein catabolic process"/>
    <property type="evidence" value="ECO:0007669"/>
    <property type="project" value="TreeGrafter"/>
</dbReference>
<dbReference type="Pfam" id="PF08324">
    <property type="entry name" value="PUL"/>
    <property type="match status" value="1"/>
</dbReference>
<dbReference type="PROSITE" id="PS51394">
    <property type="entry name" value="PFU"/>
    <property type="match status" value="1"/>
</dbReference>
<dbReference type="PROSITE" id="PS50294">
    <property type="entry name" value="WD_REPEATS_REGION"/>
    <property type="match status" value="2"/>
</dbReference>
<feature type="repeat" description="WD" evidence="6">
    <location>
        <begin position="96"/>
        <end position="132"/>
    </location>
</feature>
<gene>
    <name evidence="9" type="ORF">ECPE_LOCUS7570</name>
</gene>
<dbReference type="Gene3D" id="2.130.10.10">
    <property type="entry name" value="YVTN repeat-like/Quinoprotein amine dehydrogenase"/>
    <property type="match status" value="1"/>
</dbReference>